<feature type="binding site" evidence="14">
    <location>
        <begin position="54"/>
        <end position="56"/>
    </location>
    <ligand>
        <name>FMN</name>
        <dbReference type="ChEBI" id="CHEBI:58210"/>
    </ligand>
</feature>
<evidence type="ECO:0000256" key="3">
    <source>
        <dbReference type="ARBA" id="ARBA00022555"/>
    </source>
</evidence>
<dbReference type="PANTHER" id="PTHR45846">
    <property type="entry name" value="TRNA-DIHYDROURIDINE(47) SYNTHASE [NAD(P)(+)]-LIKE"/>
    <property type="match status" value="1"/>
</dbReference>
<evidence type="ECO:0000256" key="1">
    <source>
        <dbReference type="ARBA" id="ARBA00001917"/>
    </source>
</evidence>
<dbReference type="Gene3D" id="1.10.1200.80">
    <property type="entry name" value="Putative flavin oxidoreducatase, domain 2"/>
    <property type="match status" value="1"/>
</dbReference>
<comment type="catalytic activity">
    <reaction evidence="11">
        <text>a 5,6-dihydrouridine in tRNA + NAD(+) = a uridine in tRNA + NADH + H(+)</text>
        <dbReference type="Rhea" id="RHEA:54452"/>
        <dbReference type="Rhea" id="RHEA-COMP:13339"/>
        <dbReference type="Rhea" id="RHEA-COMP:13887"/>
        <dbReference type="ChEBI" id="CHEBI:15378"/>
        <dbReference type="ChEBI" id="CHEBI:57540"/>
        <dbReference type="ChEBI" id="CHEBI:57945"/>
        <dbReference type="ChEBI" id="CHEBI:65315"/>
        <dbReference type="ChEBI" id="CHEBI:74443"/>
    </reaction>
</comment>
<keyword evidence="5 12" id="KW-0288">FMN</keyword>
<comment type="function">
    <text evidence="2 12">Catalyzes the synthesis of 5,6-dihydrouridine (D), a modified base found in the D-loop of most tRNAs, via the reduction of the C5-C6 double bond in target uridines.</text>
</comment>
<keyword evidence="3" id="KW-0820">tRNA-binding</keyword>
<dbReference type="Pfam" id="PF01207">
    <property type="entry name" value="Dus"/>
    <property type="match status" value="1"/>
</dbReference>
<dbReference type="InterPro" id="IPR024036">
    <property type="entry name" value="tRNA-dHydroUridine_Synthase_C"/>
</dbReference>
<keyword evidence="14" id="KW-0547">Nucleotide-binding</keyword>
<evidence type="ECO:0000256" key="13">
    <source>
        <dbReference type="PIRSR" id="PIRSR006621-1"/>
    </source>
</evidence>
<evidence type="ECO:0000256" key="12">
    <source>
        <dbReference type="PIRNR" id="PIRNR006621"/>
    </source>
</evidence>
<keyword evidence="8" id="KW-0694">RNA-binding</keyword>
<dbReference type="CDD" id="cd02801">
    <property type="entry name" value="DUS_like_FMN"/>
    <property type="match status" value="1"/>
</dbReference>
<evidence type="ECO:0000313" key="17">
    <source>
        <dbReference type="Proteomes" id="UP000430564"/>
    </source>
</evidence>
<dbReference type="OrthoDB" id="9764501at2"/>
<dbReference type="PANTHER" id="PTHR45846:SF1">
    <property type="entry name" value="TRNA-DIHYDROURIDINE(47) SYNTHASE [NAD(P)(+)]-LIKE"/>
    <property type="match status" value="1"/>
</dbReference>
<dbReference type="PROSITE" id="PS01136">
    <property type="entry name" value="UPF0034"/>
    <property type="match status" value="1"/>
</dbReference>
<evidence type="ECO:0000256" key="4">
    <source>
        <dbReference type="ARBA" id="ARBA00022630"/>
    </source>
</evidence>
<name>A0A6I1EUI9_9BURK</name>
<comment type="similarity">
    <text evidence="12">Belongs to the dus family.</text>
</comment>
<keyword evidence="6 12" id="KW-0819">tRNA processing</keyword>
<feature type="domain" description="DUS-like FMN-binding" evidence="15">
    <location>
        <begin position="51"/>
        <end position="347"/>
    </location>
</feature>
<feature type="binding site" evidence="14">
    <location>
        <position position="108"/>
    </location>
    <ligand>
        <name>FMN</name>
        <dbReference type="ChEBI" id="CHEBI:58210"/>
    </ligand>
</feature>
<evidence type="ECO:0000256" key="8">
    <source>
        <dbReference type="ARBA" id="ARBA00022884"/>
    </source>
</evidence>
<dbReference type="EC" id="1.3.1.-" evidence="12"/>
<dbReference type="InterPro" id="IPR004652">
    <property type="entry name" value="DusB-like"/>
</dbReference>
<comment type="catalytic activity">
    <reaction evidence="10">
        <text>a 5,6-dihydrouridine in tRNA + NADP(+) = a uridine in tRNA + NADPH + H(+)</text>
        <dbReference type="Rhea" id="RHEA:23624"/>
        <dbReference type="Rhea" id="RHEA-COMP:13339"/>
        <dbReference type="Rhea" id="RHEA-COMP:13887"/>
        <dbReference type="ChEBI" id="CHEBI:15378"/>
        <dbReference type="ChEBI" id="CHEBI:57783"/>
        <dbReference type="ChEBI" id="CHEBI:58349"/>
        <dbReference type="ChEBI" id="CHEBI:65315"/>
        <dbReference type="ChEBI" id="CHEBI:74443"/>
    </reaction>
</comment>
<evidence type="ECO:0000256" key="9">
    <source>
        <dbReference type="ARBA" id="ARBA00023002"/>
    </source>
</evidence>
<dbReference type="Gene3D" id="3.20.20.70">
    <property type="entry name" value="Aldolase class I"/>
    <property type="match status" value="1"/>
</dbReference>
<comment type="cofactor">
    <cofactor evidence="1 12 14">
        <name>FMN</name>
        <dbReference type="ChEBI" id="CHEBI:58210"/>
    </cofactor>
</comment>
<reference evidence="16 17" key="1">
    <citation type="submission" date="2019-10" db="EMBL/GenBank/DDBJ databases">
        <title>Genome diversity of Sutterella seckii.</title>
        <authorList>
            <person name="Chaplin A.V."/>
            <person name="Sokolova S.R."/>
            <person name="Mosin K.A."/>
            <person name="Ivanova E.L."/>
            <person name="Kochetkova T.O."/>
            <person name="Goltsov A.Y."/>
            <person name="Trofimov D.Y."/>
            <person name="Efimov B.A."/>
        </authorList>
    </citation>
    <scope>NUCLEOTIDE SEQUENCE [LARGE SCALE GENOMIC DNA]</scope>
    <source>
        <strain evidence="16 17">ASD393</strain>
    </source>
</reference>
<dbReference type="SUPFAM" id="SSF51395">
    <property type="entry name" value="FMN-linked oxidoreductases"/>
    <property type="match status" value="1"/>
</dbReference>
<dbReference type="PIRSF" id="PIRSF006621">
    <property type="entry name" value="Dus"/>
    <property type="match status" value="1"/>
</dbReference>
<dbReference type="GO" id="GO:0050660">
    <property type="term" value="F:flavin adenine dinucleotide binding"/>
    <property type="evidence" value="ECO:0007669"/>
    <property type="project" value="InterPro"/>
</dbReference>
<evidence type="ECO:0000256" key="14">
    <source>
        <dbReference type="PIRSR" id="PIRSR006621-2"/>
    </source>
</evidence>
<organism evidence="16 17">
    <name type="scientific">Sutterella seckii</name>
    <dbReference type="NCBI Taxonomy" id="1944635"/>
    <lineage>
        <taxon>Bacteria</taxon>
        <taxon>Pseudomonadati</taxon>
        <taxon>Pseudomonadota</taxon>
        <taxon>Betaproteobacteria</taxon>
        <taxon>Burkholderiales</taxon>
        <taxon>Sutterellaceae</taxon>
        <taxon>Sutterella</taxon>
    </lineage>
</organism>
<keyword evidence="9 12" id="KW-0560">Oxidoreductase</keyword>
<evidence type="ECO:0000259" key="15">
    <source>
        <dbReference type="Pfam" id="PF01207"/>
    </source>
</evidence>
<dbReference type="InterPro" id="IPR035587">
    <property type="entry name" value="DUS-like_FMN-bd"/>
</dbReference>
<dbReference type="InterPro" id="IPR001269">
    <property type="entry name" value="DUS_fam"/>
</dbReference>
<dbReference type="EMBL" id="WEHX01000007">
    <property type="protein sequence ID" value="KAB7662464.1"/>
    <property type="molecule type" value="Genomic_DNA"/>
</dbReference>
<evidence type="ECO:0000256" key="10">
    <source>
        <dbReference type="ARBA" id="ARBA00048205"/>
    </source>
</evidence>
<dbReference type="AlphaFoldDB" id="A0A6I1EUI9"/>
<dbReference type="GO" id="GO:0000049">
    <property type="term" value="F:tRNA binding"/>
    <property type="evidence" value="ECO:0007669"/>
    <property type="project" value="UniProtKB-KW"/>
</dbReference>
<proteinExistence type="inferred from homology"/>
<feature type="binding site" evidence="14">
    <location>
        <begin position="262"/>
        <end position="263"/>
    </location>
    <ligand>
        <name>FMN</name>
        <dbReference type="ChEBI" id="CHEBI:58210"/>
    </ligand>
</feature>
<dbReference type="InterPro" id="IPR013785">
    <property type="entry name" value="Aldolase_TIM"/>
</dbReference>
<feature type="binding site" evidence="14">
    <location>
        <position position="177"/>
    </location>
    <ligand>
        <name>FMN</name>
        <dbReference type="ChEBI" id="CHEBI:58210"/>
    </ligand>
</feature>
<evidence type="ECO:0000256" key="11">
    <source>
        <dbReference type="ARBA" id="ARBA00048802"/>
    </source>
</evidence>
<keyword evidence="7" id="KW-0521">NADP</keyword>
<sequence>MDRQGAGFRRALSRALGQCRHARRTFPRGSALCRRSRVKIGPHEIASPALMLAPMAGYSDLPFRELARSFGCDYAVAEMTASREDLREREKSLTRWVEKEESGLHVVQLLGADPAVMAEAARAAEADGADVVDINMGCPARKVLSAECGSALMRDEKLVQEILSAVRGAVKIPVTLKMRTGWDREHKNAPIIARMAEDCGIAALAVHGRTRADGFRGEAEYETIARVKTAVSIPLAANGDIDSGEKARRVLNLTGADGLMIGRAAIGRPWIFAEIRAALDGRSFSPPDPEQLLEIILDHRKRHFDYYEGPRAMRTFRKHLSRYLQPFSGARRALDEILREEDAERQTDLVRAFLEGIAREPETLRTSENR</sequence>
<evidence type="ECO:0000256" key="2">
    <source>
        <dbReference type="ARBA" id="ARBA00002790"/>
    </source>
</evidence>
<dbReference type="GO" id="GO:0017150">
    <property type="term" value="F:tRNA dihydrouridine synthase activity"/>
    <property type="evidence" value="ECO:0007669"/>
    <property type="project" value="InterPro"/>
</dbReference>
<dbReference type="Proteomes" id="UP000430564">
    <property type="component" value="Unassembled WGS sequence"/>
</dbReference>
<evidence type="ECO:0000256" key="5">
    <source>
        <dbReference type="ARBA" id="ARBA00022643"/>
    </source>
</evidence>
<feature type="active site" description="Proton donor" evidence="13">
    <location>
        <position position="138"/>
    </location>
</feature>
<evidence type="ECO:0000313" key="16">
    <source>
        <dbReference type="EMBL" id="KAB7662464.1"/>
    </source>
</evidence>
<evidence type="ECO:0000256" key="7">
    <source>
        <dbReference type="ARBA" id="ARBA00022857"/>
    </source>
</evidence>
<dbReference type="InterPro" id="IPR018517">
    <property type="entry name" value="tRNA_hU_synthase_CS"/>
</dbReference>
<comment type="caution">
    <text evidence="16">The sequence shown here is derived from an EMBL/GenBank/DDBJ whole genome shotgun (WGS) entry which is preliminary data.</text>
</comment>
<gene>
    <name evidence="16" type="primary">dusB</name>
    <name evidence="16" type="ORF">GBM95_02520</name>
</gene>
<feature type="binding site" evidence="14">
    <location>
        <position position="207"/>
    </location>
    <ligand>
        <name>FMN</name>
        <dbReference type="ChEBI" id="CHEBI:58210"/>
    </ligand>
</feature>
<evidence type="ECO:0000256" key="6">
    <source>
        <dbReference type="ARBA" id="ARBA00022694"/>
    </source>
</evidence>
<dbReference type="NCBIfam" id="TIGR00737">
    <property type="entry name" value="nifR3_yhdG"/>
    <property type="match status" value="1"/>
</dbReference>
<protein>
    <recommendedName>
        <fullName evidence="12">tRNA-dihydrouridine synthase</fullName>
        <ecNumber evidence="12">1.3.1.-</ecNumber>
    </recommendedName>
</protein>
<keyword evidence="4 12" id="KW-0285">Flavoprotein</keyword>
<accession>A0A6I1EUI9</accession>